<dbReference type="PANTHER" id="PTHR11106">
    <property type="entry name" value="GANGLIOSIDE INDUCED DIFFERENTIATION ASSOCIATED PROTEIN 2-RELATED"/>
    <property type="match status" value="1"/>
</dbReference>
<dbReference type="Gene3D" id="3.40.220.10">
    <property type="entry name" value="Leucine Aminopeptidase, subunit E, domain 1"/>
    <property type="match status" value="1"/>
</dbReference>
<proteinExistence type="predicted"/>
<dbReference type="PROSITE" id="PS51154">
    <property type="entry name" value="MACRO"/>
    <property type="match status" value="1"/>
</dbReference>
<evidence type="ECO:0000256" key="1">
    <source>
        <dbReference type="SAM" id="MobiDB-lite"/>
    </source>
</evidence>
<organism evidence="3 4">
    <name type="scientific">Polarella glacialis</name>
    <name type="common">Dinoflagellate</name>
    <dbReference type="NCBI Taxonomy" id="89957"/>
    <lineage>
        <taxon>Eukaryota</taxon>
        <taxon>Sar</taxon>
        <taxon>Alveolata</taxon>
        <taxon>Dinophyceae</taxon>
        <taxon>Suessiales</taxon>
        <taxon>Suessiaceae</taxon>
        <taxon>Polarella</taxon>
    </lineage>
</organism>
<sequence length="1679" mass="185309">MAMATLQVAVVGAAMGELTPEKVIDWASEYQVMLQPISVDPGASSWTFDATEARAGAIEKLLEKDQAGKLLKCARKELTVAKATKEVLILATTVPGSECEIDEVATTVAVAAKVKLVVELTLTRRRTSSVQGGYVFQVEDSATDDHIAELLDTVLPFDVEGQEVEVMFERYFDVSFPPRPQFNDVPPPPQFIDVLPPPQRTVTRIEIYHDGESCPIPDSEIVCGEDGVWVLENHNGKMKPKPKPGNARHIQWSVLKEIVMRRLVECVEGPAAAAQKDITSLDFYWNFVMNFDKTDNKRYRPHQTVKGNMNMSGVTLVNPGTKPGAVDIKLKELLTKAERKWRSCHQAEKDGLLIVLISGDSDFANEVRELRKTNAHGPGVEVCILFSKNAPAKVDFQKQLRSEMVVDEWAEMIESSRLRIEGQPQQDIVVETGGNFRFCVSQPKMRFLREHGELWKLNRDVGDVHQAFSANFSYKDSAVELLQDRSCDPPPSSEMHSKATAAVKQFLGRIFDHKSLTVPGISRIQLSKDDILQSMASQKKVCCFIPGIKAGTATAPAQADLPARPLHTLHPNQLYLSSTMDPKGIQQRCREKYQVSIYKINRLGDSYVAVLDMQAHPGPNLKPAKDKLLKLCSGPMCFSLRPYQSAAAQEQVQLQMTHPRNWTASEVTAFQRRNNFTFEFQQGRVYDKPNDNYAFRIITCNPRVKSKIMAVHETHVRFSEWVSESVRGAAAASPVGAAASSAAASAATVVLVWRQGNEECVADLEKYIASLGVETMIVPLLKAPPRFHFAEWSLLQHAWPAIVKRLMAYGVQDVSVDETRALAQLLGKVEAVQQAGDWLQNHVDHIQVLAPDDFVAYNQNYGQLLSSTQSFLQRLVRDKFRSASTALVRRVAPTAAAFPVETVDGEGAAMGGDVGYSIGKQDGKIRLAYFPDEEEEAKDICEELRSFCESYTERWWKMPNDLRPAASSKFAAKGFENQLQKNFNLTKVPEWQGYFLLLLGKLEDVDEADEWLTNQCKPEEVQSHDVVVGPSKTFILRHSLNRARRILLYQQLVNKCSELCRVNTMNTGESIFRIMGPVAAVEQGKIESAELLRAMESDIECCKVPLDAGQAQFLQDTADGKRVMRKLTTKGVWWDFSNLPSSKLLAHCRLPNGCEVEVRHGDAVKGGLGIDAIVNSANGQLLVGEVAGIAGAIKLKGGPALTDECSQLLAGRLGDDIHKGEVVTTGAHGLEAAGFANVLHAVPPMYSQRTEAGQQMEATVSAILAEASRLGINSVVMPVLGAGIFGWGRPPYAVIGHILKAIAAFGTSTDTSPQRVVVMDMDFSIAQQFAQQILDFDDLAEPQAVPPRPIFQAPTEPRHKWEYDCSDLGEGWRAYDYDQAVQLDNALATGQAVISLVGDCSQRPSISMNIEEGHGVATYDVDFQSHGDDHCATQFNRRSRYPRKVRRVRLDGLLEAMIVVPCFRDIHVSAQSNFVEAARQWDAQYAAQGQASAADDMAADDEALQLSGVTSTARRVFSQVPDVDMTIILNLTAFAPAAQQAEQTLLQDLQAAEKVSAPLTIKLEADETFEAAVATFQDFLSRSGLVGVTVDIDMGSSTIVLAPSERSMTPRGSSRHGRTSGSSKHSSRLWRRTKSSTRTRTGSSGIRSVQMRQRRSSTWSTPPRRSMGTWCSSCETRRA</sequence>
<reference evidence="3" key="1">
    <citation type="submission" date="2021-02" db="EMBL/GenBank/DDBJ databases">
        <authorList>
            <person name="Dougan E. K."/>
            <person name="Rhodes N."/>
            <person name="Thang M."/>
            <person name="Chan C."/>
        </authorList>
    </citation>
    <scope>NUCLEOTIDE SEQUENCE</scope>
</reference>
<accession>A0A813J8A2</accession>
<evidence type="ECO:0000313" key="3">
    <source>
        <dbReference type="EMBL" id="CAE8675932.1"/>
    </source>
</evidence>
<dbReference type="Pfam" id="PF01661">
    <property type="entry name" value="Macro"/>
    <property type="match status" value="1"/>
</dbReference>
<evidence type="ECO:0000259" key="2">
    <source>
        <dbReference type="PROSITE" id="PS51154"/>
    </source>
</evidence>
<dbReference type="InterPro" id="IPR037197">
    <property type="entry name" value="WWE_dom_sf"/>
</dbReference>
<dbReference type="InterPro" id="IPR004170">
    <property type="entry name" value="WWE_dom"/>
</dbReference>
<dbReference type="SUPFAM" id="SSF52949">
    <property type="entry name" value="Macro domain-like"/>
    <property type="match status" value="1"/>
</dbReference>
<name>A0A813J8A2_POLGL</name>
<feature type="compositionally biased region" description="Low complexity" evidence="1">
    <location>
        <begin position="1638"/>
        <end position="1648"/>
    </location>
</feature>
<evidence type="ECO:0000313" key="4">
    <source>
        <dbReference type="Proteomes" id="UP000626109"/>
    </source>
</evidence>
<dbReference type="Pfam" id="PF02825">
    <property type="entry name" value="WWE"/>
    <property type="match status" value="1"/>
</dbReference>
<dbReference type="InterPro" id="IPR043472">
    <property type="entry name" value="Macro_dom-like"/>
</dbReference>
<dbReference type="EMBL" id="CAJNNW010025162">
    <property type="protein sequence ID" value="CAE8675932.1"/>
    <property type="molecule type" value="Genomic_DNA"/>
</dbReference>
<comment type="caution">
    <text evidence="3">The sequence shown here is derived from an EMBL/GenBank/DDBJ whole genome shotgun (WGS) entry which is preliminary data.</text>
</comment>
<dbReference type="InterPro" id="IPR002589">
    <property type="entry name" value="Macro_dom"/>
</dbReference>
<dbReference type="Proteomes" id="UP000626109">
    <property type="component" value="Unassembled WGS sequence"/>
</dbReference>
<feature type="compositionally biased region" description="Polar residues" evidence="1">
    <location>
        <begin position="1669"/>
        <end position="1679"/>
    </location>
</feature>
<feature type="domain" description="Macro" evidence="2">
    <location>
        <begin position="1143"/>
        <end position="1337"/>
    </location>
</feature>
<dbReference type="Gene3D" id="3.30.720.50">
    <property type="match status" value="1"/>
</dbReference>
<feature type="region of interest" description="Disordered" evidence="1">
    <location>
        <begin position="1603"/>
        <end position="1679"/>
    </location>
</feature>
<dbReference type="SMART" id="SM00506">
    <property type="entry name" value="A1pp"/>
    <property type="match status" value="1"/>
</dbReference>
<protein>
    <recommendedName>
        <fullName evidence="2">Macro domain-containing protein</fullName>
    </recommendedName>
</protein>
<gene>
    <name evidence="3" type="ORF">PGLA2088_LOCUS19621</name>
</gene>
<feature type="compositionally biased region" description="Low complexity" evidence="1">
    <location>
        <begin position="1656"/>
        <end position="1666"/>
    </location>
</feature>
<feature type="compositionally biased region" description="Basic residues" evidence="1">
    <location>
        <begin position="1625"/>
        <end position="1637"/>
    </location>
</feature>